<evidence type="ECO:0000313" key="6">
    <source>
        <dbReference type="Proteomes" id="UP000275078"/>
    </source>
</evidence>
<evidence type="ECO:0000256" key="3">
    <source>
        <dbReference type="PIRSR" id="PIRSR006230-1"/>
    </source>
</evidence>
<feature type="binding site" evidence="3">
    <location>
        <position position="197"/>
    </location>
    <ligand>
        <name>GTP</name>
        <dbReference type="ChEBI" id="CHEBI:37565"/>
    </ligand>
</feature>
<dbReference type="GO" id="GO:0032543">
    <property type="term" value="P:mitochondrial translation"/>
    <property type="evidence" value="ECO:0007669"/>
    <property type="project" value="TreeGrafter"/>
</dbReference>
<dbReference type="GO" id="GO:0005525">
    <property type="term" value="F:GTP binding"/>
    <property type="evidence" value="ECO:0007669"/>
    <property type="project" value="UniProtKB-KW"/>
</dbReference>
<name>A0A3N4IJE4_ASCIM</name>
<dbReference type="InterPro" id="IPR023179">
    <property type="entry name" value="GTP-bd_ortho_bundle_sf"/>
</dbReference>
<dbReference type="AlphaFoldDB" id="A0A3N4IJE4"/>
<keyword evidence="2 3" id="KW-0342">GTP-binding</keyword>
<feature type="binding site" evidence="3">
    <location>
        <begin position="145"/>
        <end position="150"/>
    </location>
    <ligand>
        <name>GTP</name>
        <dbReference type="ChEBI" id="CHEBI:37565"/>
    </ligand>
</feature>
<sequence>MASEFVPRAAFPVLNNVSRSYFLGHHKAGLDKMKQMIQNVDLIIECRDYRVPLSSTNPMFEQSLAGRERLVVFTKRDLGKGNDGARVGGLLAEPIMKKWLEPSHVLFSDHKSPGTTKKIIEYTRKSARITDSLVGSRMLIVGMPNVGKSSLLNALRREGVGKGKAAITGGQPGITRKIGTTVKISEDPVIYLLDTPGVFIPYVPNLETMLKLALVGCVKDTVIPLTTLADYLLYRLNLHDPRIYAKYSPPTNDILELLTAMAKATGRLAKGGVPELEGTAMWLLGRYRAGEMGKFILDDVSKDAYENWKKAESEAEPSASALRREAKRERLRVSKAKYESKNSPSVE</sequence>
<keyword evidence="1 3" id="KW-0547">Nucleotide-binding</keyword>
<evidence type="ECO:0000313" key="5">
    <source>
        <dbReference type="EMBL" id="RPA84828.1"/>
    </source>
</evidence>
<dbReference type="InterPro" id="IPR006073">
    <property type="entry name" value="GTP-bd"/>
</dbReference>
<dbReference type="PANTHER" id="PTHR45782:SF4">
    <property type="entry name" value="MITOCHONDRIAL RIBOSOME-ASSOCIATED GTPASE 1"/>
    <property type="match status" value="1"/>
</dbReference>
<dbReference type="InterPro" id="IPR027417">
    <property type="entry name" value="P-loop_NTPase"/>
</dbReference>
<dbReference type="GO" id="GO:0003924">
    <property type="term" value="F:GTPase activity"/>
    <property type="evidence" value="ECO:0007669"/>
    <property type="project" value="TreeGrafter"/>
</dbReference>
<feature type="domain" description="G" evidence="4">
    <location>
        <begin position="138"/>
        <end position="200"/>
    </location>
</feature>
<dbReference type="Pfam" id="PF01926">
    <property type="entry name" value="MMR_HSR1"/>
    <property type="match status" value="1"/>
</dbReference>
<evidence type="ECO:0000259" key="4">
    <source>
        <dbReference type="Pfam" id="PF01926"/>
    </source>
</evidence>
<evidence type="ECO:0000256" key="2">
    <source>
        <dbReference type="ARBA" id="ARBA00023134"/>
    </source>
</evidence>
<dbReference type="CDD" id="cd01856">
    <property type="entry name" value="YlqF"/>
    <property type="match status" value="1"/>
</dbReference>
<dbReference type="GO" id="GO:0005739">
    <property type="term" value="C:mitochondrion"/>
    <property type="evidence" value="ECO:0007669"/>
    <property type="project" value="TreeGrafter"/>
</dbReference>
<organism evidence="5 6">
    <name type="scientific">Ascobolus immersus RN42</name>
    <dbReference type="NCBI Taxonomy" id="1160509"/>
    <lineage>
        <taxon>Eukaryota</taxon>
        <taxon>Fungi</taxon>
        <taxon>Dikarya</taxon>
        <taxon>Ascomycota</taxon>
        <taxon>Pezizomycotina</taxon>
        <taxon>Pezizomycetes</taxon>
        <taxon>Pezizales</taxon>
        <taxon>Ascobolaceae</taxon>
        <taxon>Ascobolus</taxon>
    </lineage>
</organism>
<accession>A0A3N4IJE4</accession>
<reference evidence="5 6" key="1">
    <citation type="journal article" date="2018" name="Nat. Ecol. Evol.">
        <title>Pezizomycetes genomes reveal the molecular basis of ectomycorrhizal truffle lifestyle.</title>
        <authorList>
            <person name="Murat C."/>
            <person name="Payen T."/>
            <person name="Noel B."/>
            <person name="Kuo A."/>
            <person name="Morin E."/>
            <person name="Chen J."/>
            <person name="Kohler A."/>
            <person name="Krizsan K."/>
            <person name="Balestrini R."/>
            <person name="Da Silva C."/>
            <person name="Montanini B."/>
            <person name="Hainaut M."/>
            <person name="Levati E."/>
            <person name="Barry K.W."/>
            <person name="Belfiori B."/>
            <person name="Cichocki N."/>
            <person name="Clum A."/>
            <person name="Dockter R.B."/>
            <person name="Fauchery L."/>
            <person name="Guy J."/>
            <person name="Iotti M."/>
            <person name="Le Tacon F."/>
            <person name="Lindquist E.A."/>
            <person name="Lipzen A."/>
            <person name="Malagnac F."/>
            <person name="Mello A."/>
            <person name="Molinier V."/>
            <person name="Miyauchi S."/>
            <person name="Poulain J."/>
            <person name="Riccioni C."/>
            <person name="Rubini A."/>
            <person name="Sitrit Y."/>
            <person name="Splivallo R."/>
            <person name="Traeger S."/>
            <person name="Wang M."/>
            <person name="Zifcakova L."/>
            <person name="Wipf D."/>
            <person name="Zambonelli A."/>
            <person name="Paolocci F."/>
            <person name="Nowrousian M."/>
            <person name="Ottonello S."/>
            <person name="Baldrian P."/>
            <person name="Spatafora J.W."/>
            <person name="Henrissat B."/>
            <person name="Nagy L.G."/>
            <person name="Aury J.M."/>
            <person name="Wincker P."/>
            <person name="Grigoriev I.V."/>
            <person name="Bonfante P."/>
            <person name="Martin F.M."/>
        </authorList>
    </citation>
    <scope>NUCLEOTIDE SEQUENCE [LARGE SCALE GENOMIC DNA]</scope>
    <source>
        <strain evidence="5 6">RN42</strain>
    </source>
</reference>
<evidence type="ECO:0000256" key="1">
    <source>
        <dbReference type="ARBA" id="ARBA00022741"/>
    </source>
</evidence>
<dbReference type="Gene3D" id="3.40.50.300">
    <property type="entry name" value="P-loop containing nucleotide triphosphate hydrolases"/>
    <property type="match status" value="1"/>
</dbReference>
<dbReference type="Gene3D" id="1.10.1580.10">
    <property type="match status" value="1"/>
</dbReference>
<gene>
    <name evidence="5" type="ORF">BJ508DRAFT_222799</name>
</gene>
<dbReference type="PIRSF" id="PIRSF006230">
    <property type="entry name" value="MG442"/>
    <property type="match status" value="1"/>
</dbReference>
<dbReference type="OrthoDB" id="269151at2759"/>
<proteinExistence type="predicted"/>
<dbReference type="InterPro" id="IPR016478">
    <property type="entry name" value="GTPase_MTG1"/>
</dbReference>
<keyword evidence="6" id="KW-1185">Reference proteome</keyword>
<dbReference type="STRING" id="1160509.A0A3N4IJE4"/>
<dbReference type="Proteomes" id="UP000275078">
    <property type="component" value="Unassembled WGS sequence"/>
</dbReference>
<dbReference type="EMBL" id="ML119657">
    <property type="protein sequence ID" value="RPA84828.1"/>
    <property type="molecule type" value="Genomic_DNA"/>
</dbReference>
<dbReference type="PANTHER" id="PTHR45782">
    <property type="entry name" value="MITOCHONDRIAL RIBOSOME-ASSOCIATED GTPASE 1"/>
    <property type="match status" value="1"/>
</dbReference>
<protein>
    <submittedName>
        <fullName evidence="5">Putative mitochondrial GTPase</fullName>
    </submittedName>
</protein>
<dbReference type="SUPFAM" id="SSF52540">
    <property type="entry name" value="P-loop containing nucleoside triphosphate hydrolases"/>
    <property type="match status" value="1"/>
</dbReference>